<dbReference type="AlphaFoldDB" id="A0A7R9QCG8"/>
<accession>A0A7R9QCG8</accession>
<evidence type="ECO:0000313" key="5">
    <source>
        <dbReference type="Proteomes" id="UP000759131"/>
    </source>
</evidence>
<dbReference type="EMBL" id="OC878757">
    <property type="protein sequence ID" value="CAD7640775.1"/>
    <property type="molecule type" value="Genomic_DNA"/>
</dbReference>
<dbReference type="Pfam" id="PF04628">
    <property type="entry name" value="Sedlin_N"/>
    <property type="match status" value="1"/>
</dbReference>
<evidence type="ECO:0000313" key="4">
    <source>
        <dbReference type="EMBL" id="CAD7640775.1"/>
    </source>
</evidence>
<protein>
    <recommendedName>
        <fullName evidence="6">Trafficking protein particle complex subunit 2-like protein</fullName>
    </recommendedName>
</protein>
<dbReference type="Proteomes" id="UP000759131">
    <property type="component" value="Unassembled WGS sequence"/>
</dbReference>
<evidence type="ECO:0000256" key="1">
    <source>
        <dbReference type="ARBA" id="ARBA00004556"/>
    </source>
</evidence>
<dbReference type="InterPro" id="IPR006722">
    <property type="entry name" value="Sedlin"/>
</dbReference>
<dbReference type="EMBL" id="CAJPIZ010024182">
    <property type="protein sequence ID" value="CAG2118412.1"/>
    <property type="molecule type" value="Genomic_DNA"/>
</dbReference>
<dbReference type="GO" id="GO:0048471">
    <property type="term" value="C:perinuclear region of cytoplasm"/>
    <property type="evidence" value="ECO:0007669"/>
    <property type="project" value="UniProtKB-SubCell"/>
</dbReference>
<evidence type="ECO:0008006" key="6">
    <source>
        <dbReference type="Google" id="ProtNLM"/>
    </source>
</evidence>
<dbReference type="OrthoDB" id="10258445at2759"/>
<evidence type="ECO:0000256" key="2">
    <source>
        <dbReference type="ARBA" id="ARBA00006626"/>
    </source>
</evidence>
<dbReference type="Gene3D" id="3.30.450.70">
    <property type="match status" value="1"/>
</dbReference>
<keyword evidence="3" id="KW-0931">ER-Golgi transport</keyword>
<sequence>MSVEALVIVNRDNVPLLVKSRRPQSDATTISALFHLHSCLDIICEKQTNRDPFIGLLTQSESHKIYGFCSTTNTKILFMVSPQAIRDNEARLILKTVHNAYVDVTAGHPFYHDSQQIKSTFGFSNRRNIC</sequence>
<keyword evidence="5" id="KW-1185">Reference proteome</keyword>
<reference evidence="4" key="1">
    <citation type="submission" date="2020-11" db="EMBL/GenBank/DDBJ databases">
        <authorList>
            <person name="Tran Van P."/>
        </authorList>
    </citation>
    <scope>NUCLEOTIDE SEQUENCE</scope>
</reference>
<proteinExistence type="inferred from homology"/>
<comment type="similarity">
    <text evidence="2">Belongs to the TRAPP small subunits family. Sedlin subfamily.</text>
</comment>
<dbReference type="PANTHER" id="PTHR12403">
    <property type="entry name" value="TRAFFICKING PROTEIN PARTICLE COMPLEX SUBUNIT 2"/>
    <property type="match status" value="1"/>
</dbReference>
<keyword evidence="3" id="KW-0813">Transport</keyword>
<dbReference type="InterPro" id="IPR011012">
    <property type="entry name" value="Longin-like_dom_sf"/>
</dbReference>
<name>A0A7R9QCG8_9ACAR</name>
<comment type="subcellular location">
    <subcellularLocation>
        <location evidence="1">Cytoplasm</location>
        <location evidence="1">Perinuclear region</location>
    </subcellularLocation>
</comment>
<dbReference type="GO" id="GO:0006888">
    <property type="term" value="P:endoplasmic reticulum to Golgi vesicle-mediated transport"/>
    <property type="evidence" value="ECO:0007669"/>
    <property type="project" value="InterPro"/>
</dbReference>
<gene>
    <name evidence="4" type="ORF">OSB1V03_LOCUS18364</name>
</gene>
<dbReference type="SUPFAM" id="SSF64356">
    <property type="entry name" value="SNARE-like"/>
    <property type="match status" value="1"/>
</dbReference>
<organism evidence="4">
    <name type="scientific">Medioppia subpectinata</name>
    <dbReference type="NCBI Taxonomy" id="1979941"/>
    <lineage>
        <taxon>Eukaryota</taxon>
        <taxon>Metazoa</taxon>
        <taxon>Ecdysozoa</taxon>
        <taxon>Arthropoda</taxon>
        <taxon>Chelicerata</taxon>
        <taxon>Arachnida</taxon>
        <taxon>Acari</taxon>
        <taxon>Acariformes</taxon>
        <taxon>Sarcoptiformes</taxon>
        <taxon>Oribatida</taxon>
        <taxon>Brachypylina</taxon>
        <taxon>Oppioidea</taxon>
        <taxon>Oppiidae</taxon>
        <taxon>Medioppia</taxon>
    </lineage>
</organism>
<evidence type="ECO:0000256" key="3">
    <source>
        <dbReference type="ARBA" id="ARBA00022892"/>
    </source>
</evidence>